<feature type="transmembrane region" description="Helical" evidence="1">
    <location>
        <begin position="21"/>
        <end position="45"/>
    </location>
</feature>
<sequence>MSKNPELNSTFNFLLFTSKKGMTLIEILVSLVILTFTLGAIFTILNLQTVKSTQVQKTSILQTDAQVALTLLKWDFASAGLAFPKVDSAVISLNGGLAGTDAISLKAVGLGFESGRIKWSWLLEEANSTIIKVRSWADTLLNFEAGDTIVVLEVNRTTLKPPGDCVISSVDTFTFYDNWGNPVTASRLTLDKPIAAIAGLV</sequence>
<proteinExistence type="predicted"/>
<evidence type="ECO:0000313" key="2">
    <source>
        <dbReference type="EMBL" id="GAG13353.1"/>
    </source>
</evidence>
<keyword evidence="1" id="KW-0472">Membrane</keyword>
<comment type="caution">
    <text evidence="2">The sequence shown here is derived from an EMBL/GenBank/DDBJ whole genome shotgun (WGS) entry which is preliminary data.</text>
</comment>
<keyword evidence="1" id="KW-0812">Transmembrane</keyword>
<dbReference type="Pfam" id="PF07963">
    <property type="entry name" value="N_methyl"/>
    <property type="match status" value="1"/>
</dbReference>
<dbReference type="NCBIfam" id="TIGR02532">
    <property type="entry name" value="IV_pilin_GFxxxE"/>
    <property type="match status" value="1"/>
</dbReference>
<organism evidence="2">
    <name type="scientific">marine sediment metagenome</name>
    <dbReference type="NCBI Taxonomy" id="412755"/>
    <lineage>
        <taxon>unclassified sequences</taxon>
        <taxon>metagenomes</taxon>
        <taxon>ecological metagenomes</taxon>
    </lineage>
</organism>
<reference evidence="2" key="1">
    <citation type="journal article" date="2014" name="Front. Microbiol.">
        <title>High frequency of phylogenetically diverse reductive dehalogenase-homologous genes in deep subseafloor sedimentary metagenomes.</title>
        <authorList>
            <person name="Kawai M."/>
            <person name="Futagami T."/>
            <person name="Toyoda A."/>
            <person name="Takaki Y."/>
            <person name="Nishi S."/>
            <person name="Hori S."/>
            <person name="Arai W."/>
            <person name="Tsubouchi T."/>
            <person name="Morono Y."/>
            <person name="Uchiyama I."/>
            <person name="Ito T."/>
            <person name="Fujiyama A."/>
            <person name="Inagaki F."/>
            <person name="Takami H."/>
        </authorList>
    </citation>
    <scope>NUCLEOTIDE SEQUENCE</scope>
    <source>
        <strain evidence="2">Expedition CK06-06</strain>
    </source>
</reference>
<dbReference type="InterPro" id="IPR012902">
    <property type="entry name" value="N_methyl_site"/>
</dbReference>
<protein>
    <recommendedName>
        <fullName evidence="3">Prepilin-type N-terminal cleavage/methylation domain-containing protein</fullName>
    </recommendedName>
</protein>
<keyword evidence="1" id="KW-1133">Transmembrane helix</keyword>
<feature type="non-terminal residue" evidence="2">
    <location>
        <position position="201"/>
    </location>
</feature>
<evidence type="ECO:0000256" key="1">
    <source>
        <dbReference type="SAM" id="Phobius"/>
    </source>
</evidence>
<dbReference type="EMBL" id="BARS01023664">
    <property type="protein sequence ID" value="GAG13353.1"/>
    <property type="molecule type" value="Genomic_DNA"/>
</dbReference>
<dbReference type="PROSITE" id="PS00409">
    <property type="entry name" value="PROKAR_NTER_METHYL"/>
    <property type="match status" value="1"/>
</dbReference>
<accession>X0VLI3</accession>
<name>X0VLI3_9ZZZZ</name>
<evidence type="ECO:0008006" key="3">
    <source>
        <dbReference type="Google" id="ProtNLM"/>
    </source>
</evidence>
<dbReference type="AlphaFoldDB" id="X0VLI3"/>
<gene>
    <name evidence="2" type="ORF">S01H1_37667</name>
</gene>